<feature type="compositionally biased region" description="Basic and acidic residues" evidence="1">
    <location>
        <begin position="20"/>
        <end position="32"/>
    </location>
</feature>
<evidence type="ECO:0000256" key="1">
    <source>
        <dbReference type="SAM" id="MobiDB-lite"/>
    </source>
</evidence>
<accession>A0ABR1W032</accession>
<name>A0ABR1W032_9PEZI</name>
<gene>
    <name evidence="2" type="ORF">PG996_003032</name>
</gene>
<dbReference type="EMBL" id="JAQQWM010000002">
    <property type="protein sequence ID" value="KAK8076862.1"/>
    <property type="molecule type" value="Genomic_DNA"/>
</dbReference>
<evidence type="ECO:0000313" key="2">
    <source>
        <dbReference type="EMBL" id="KAK8076862.1"/>
    </source>
</evidence>
<organism evidence="2 3">
    <name type="scientific">Apiospora saccharicola</name>
    <dbReference type="NCBI Taxonomy" id="335842"/>
    <lineage>
        <taxon>Eukaryota</taxon>
        <taxon>Fungi</taxon>
        <taxon>Dikarya</taxon>
        <taxon>Ascomycota</taxon>
        <taxon>Pezizomycotina</taxon>
        <taxon>Sordariomycetes</taxon>
        <taxon>Xylariomycetidae</taxon>
        <taxon>Amphisphaeriales</taxon>
        <taxon>Apiosporaceae</taxon>
        <taxon>Apiospora</taxon>
    </lineage>
</organism>
<dbReference type="Proteomes" id="UP001446871">
    <property type="component" value="Unassembled WGS sequence"/>
</dbReference>
<comment type="caution">
    <text evidence="2">The sequence shown here is derived from an EMBL/GenBank/DDBJ whole genome shotgun (WGS) entry which is preliminary data.</text>
</comment>
<feature type="compositionally biased region" description="Polar residues" evidence="1">
    <location>
        <begin position="8"/>
        <end position="18"/>
    </location>
</feature>
<reference evidence="2 3" key="1">
    <citation type="submission" date="2023-01" db="EMBL/GenBank/DDBJ databases">
        <title>Analysis of 21 Apiospora genomes using comparative genomics revels a genus with tremendous synthesis potential of carbohydrate active enzymes and secondary metabolites.</title>
        <authorList>
            <person name="Sorensen T."/>
        </authorList>
    </citation>
    <scope>NUCLEOTIDE SEQUENCE [LARGE SCALE GENOMIC DNA]</scope>
    <source>
        <strain evidence="2 3">CBS 83171</strain>
    </source>
</reference>
<proteinExistence type="predicted"/>
<protein>
    <submittedName>
        <fullName evidence="2">Uncharacterized protein</fullName>
    </submittedName>
</protein>
<keyword evidence="3" id="KW-1185">Reference proteome</keyword>
<sequence length="59" mass="6737">MGHYLFSRSATTNSSARPSETGHESSVERTDSSSDDDDEFVYHVENYHNWDIDSFSDMS</sequence>
<feature type="region of interest" description="Disordered" evidence="1">
    <location>
        <begin position="1"/>
        <end position="38"/>
    </location>
</feature>
<evidence type="ECO:0000313" key="3">
    <source>
        <dbReference type="Proteomes" id="UP001446871"/>
    </source>
</evidence>